<gene>
    <name evidence="2" type="ORF">EYF80_023303</name>
</gene>
<feature type="compositionally biased region" description="Basic and acidic residues" evidence="1">
    <location>
        <begin position="157"/>
        <end position="167"/>
    </location>
</feature>
<protein>
    <submittedName>
        <fullName evidence="2">Uncharacterized protein</fullName>
    </submittedName>
</protein>
<dbReference type="Proteomes" id="UP000314294">
    <property type="component" value="Unassembled WGS sequence"/>
</dbReference>
<reference evidence="2 3" key="1">
    <citation type="submission" date="2019-03" db="EMBL/GenBank/DDBJ databases">
        <title>First draft genome of Liparis tanakae, snailfish: a comprehensive survey of snailfish specific genes.</title>
        <authorList>
            <person name="Kim W."/>
            <person name="Song I."/>
            <person name="Jeong J.-H."/>
            <person name="Kim D."/>
            <person name="Kim S."/>
            <person name="Ryu S."/>
            <person name="Song J.Y."/>
            <person name="Lee S.K."/>
        </authorList>
    </citation>
    <scope>NUCLEOTIDE SEQUENCE [LARGE SCALE GENOMIC DNA]</scope>
    <source>
        <tissue evidence="2">Muscle</tissue>
    </source>
</reference>
<accession>A0A4Z2HLS1</accession>
<feature type="region of interest" description="Disordered" evidence="1">
    <location>
        <begin position="139"/>
        <end position="174"/>
    </location>
</feature>
<evidence type="ECO:0000256" key="1">
    <source>
        <dbReference type="SAM" id="MobiDB-lite"/>
    </source>
</evidence>
<name>A0A4Z2HLS1_9TELE</name>
<sequence>MAMAYMGSAHRLLWPVSLMSRVLHQSTEAILSSLSPPYLHTHTHICSLSVKFRPRFGHESVNNTEVPMLKADKEAFLSLPAPFPSHAVLGSEIYLMEMGSWSEEVLSEAKPYLGLSTEGWSLLEAPLGAQQYSRACSSVASAPSGERRSSKAIQVPKEGRCFRERKSPPPPTAG</sequence>
<evidence type="ECO:0000313" key="3">
    <source>
        <dbReference type="Proteomes" id="UP000314294"/>
    </source>
</evidence>
<evidence type="ECO:0000313" key="2">
    <source>
        <dbReference type="EMBL" id="TNN66510.1"/>
    </source>
</evidence>
<comment type="caution">
    <text evidence="2">The sequence shown here is derived from an EMBL/GenBank/DDBJ whole genome shotgun (WGS) entry which is preliminary data.</text>
</comment>
<organism evidence="2 3">
    <name type="scientific">Liparis tanakae</name>
    <name type="common">Tanaka's snailfish</name>
    <dbReference type="NCBI Taxonomy" id="230148"/>
    <lineage>
        <taxon>Eukaryota</taxon>
        <taxon>Metazoa</taxon>
        <taxon>Chordata</taxon>
        <taxon>Craniata</taxon>
        <taxon>Vertebrata</taxon>
        <taxon>Euteleostomi</taxon>
        <taxon>Actinopterygii</taxon>
        <taxon>Neopterygii</taxon>
        <taxon>Teleostei</taxon>
        <taxon>Neoteleostei</taxon>
        <taxon>Acanthomorphata</taxon>
        <taxon>Eupercaria</taxon>
        <taxon>Perciformes</taxon>
        <taxon>Cottioidei</taxon>
        <taxon>Cottales</taxon>
        <taxon>Liparidae</taxon>
        <taxon>Liparis</taxon>
    </lineage>
</organism>
<keyword evidence="3" id="KW-1185">Reference proteome</keyword>
<dbReference type="EMBL" id="SRLO01000218">
    <property type="protein sequence ID" value="TNN66510.1"/>
    <property type="molecule type" value="Genomic_DNA"/>
</dbReference>
<dbReference type="AlphaFoldDB" id="A0A4Z2HLS1"/>
<proteinExistence type="predicted"/>